<organism evidence="2 3">
    <name type="scientific">Jeotgalibacillus salarius</name>
    <dbReference type="NCBI Taxonomy" id="546023"/>
    <lineage>
        <taxon>Bacteria</taxon>
        <taxon>Bacillati</taxon>
        <taxon>Bacillota</taxon>
        <taxon>Bacilli</taxon>
        <taxon>Bacillales</taxon>
        <taxon>Caryophanaceae</taxon>
        <taxon>Jeotgalibacillus</taxon>
    </lineage>
</organism>
<keyword evidence="2" id="KW-0808">Transferase</keyword>
<protein>
    <submittedName>
        <fullName evidence="2">GNAT family N-acetyltransferase</fullName>
    </submittedName>
</protein>
<keyword evidence="3" id="KW-1185">Reference proteome</keyword>
<dbReference type="CDD" id="cd04301">
    <property type="entry name" value="NAT_SF"/>
    <property type="match status" value="1"/>
</dbReference>
<proteinExistence type="predicted"/>
<evidence type="ECO:0000313" key="3">
    <source>
        <dbReference type="Proteomes" id="UP000297776"/>
    </source>
</evidence>
<accession>A0A4Y8LJ60</accession>
<dbReference type="OrthoDB" id="9799321at2"/>
<name>A0A4Y8LJ60_9BACL</name>
<dbReference type="SUPFAM" id="SSF55729">
    <property type="entry name" value="Acyl-CoA N-acyltransferases (Nat)"/>
    <property type="match status" value="1"/>
</dbReference>
<evidence type="ECO:0000259" key="1">
    <source>
        <dbReference type="PROSITE" id="PS51186"/>
    </source>
</evidence>
<dbReference type="AlphaFoldDB" id="A0A4Y8LJ60"/>
<sequence length="143" mass="16436">MTNSEWPFHVEAIASEERLTKAVNDGWYSDGRETFWVMSEGKKCGLLIIHDIEDTIPLFDLRLSESSRGLGLGSEVLEWLKDYVFNRGDPKIRIEAYTRVDNLAMRKTFIKCGFVKEGYLRDSWEGDHGEVYDALCYSAILSD</sequence>
<dbReference type="InterPro" id="IPR000182">
    <property type="entry name" value="GNAT_dom"/>
</dbReference>
<comment type="caution">
    <text evidence="2">The sequence shown here is derived from an EMBL/GenBank/DDBJ whole genome shotgun (WGS) entry which is preliminary data.</text>
</comment>
<dbReference type="GO" id="GO:0016747">
    <property type="term" value="F:acyltransferase activity, transferring groups other than amino-acyl groups"/>
    <property type="evidence" value="ECO:0007669"/>
    <property type="project" value="InterPro"/>
</dbReference>
<evidence type="ECO:0000313" key="2">
    <source>
        <dbReference type="EMBL" id="TFE02431.1"/>
    </source>
</evidence>
<reference evidence="2 3" key="1">
    <citation type="submission" date="2019-03" db="EMBL/GenBank/DDBJ databases">
        <authorList>
            <person name="Yang Y."/>
        </authorList>
    </citation>
    <scope>NUCLEOTIDE SEQUENCE [LARGE SCALE GENOMIC DNA]</scope>
    <source>
        <strain evidence="2 3">ASL-1</strain>
    </source>
</reference>
<feature type="domain" description="N-acetyltransferase" evidence="1">
    <location>
        <begin position="1"/>
        <end position="138"/>
    </location>
</feature>
<gene>
    <name evidence="2" type="ORF">E2626_07400</name>
</gene>
<dbReference type="InterPro" id="IPR016181">
    <property type="entry name" value="Acyl_CoA_acyltransferase"/>
</dbReference>
<dbReference type="Proteomes" id="UP000297776">
    <property type="component" value="Unassembled WGS sequence"/>
</dbReference>
<dbReference type="Gene3D" id="3.40.630.30">
    <property type="match status" value="1"/>
</dbReference>
<dbReference type="Pfam" id="PF00583">
    <property type="entry name" value="Acetyltransf_1"/>
    <property type="match status" value="1"/>
</dbReference>
<dbReference type="PROSITE" id="PS51186">
    <property type="entry name" value="GNAT"/>
    <property type="match status" value="1"/>
</dbReference>
<dbReference type="EMBL" id="SORX01000003">
    <property type="protein sequence ID" value="TFE02431.1"/>
    <property type="molecule type" value="Genomic_DNA"/>
</dbReference>